<name>A0A6G1FX46_9PEZI</name>
<protein>
    <submittedName>
        <fullName evidence="1 3">Uncharacterized protein</fullName>
    </submittedName>
</protein>
<accession>A0A6G1FX46</accession>
<sequence length="185" mass="20801">MDHGTAERISPHPECWAKSWDGRCRFPPVRLLILSKSQQLALKLDVVAECTGSMPSACATRGCIWTLFSMRNSTTAHRAGVGSPRVPAPYYVQSSVDRNPTRRNSSRGRFRAEGNCASREHAYQYCWWVKIRSVTLHFLMQLMHHRITLASRWPLVEAGKRSHCGVQMSSNLLAYALQVSADGDV</sequence>
<proteinExistence type="predicted"/>
<dbReference type="Proteomes" id="UP000504638">
    <property type="component" value="Unplaced"/>
</dbReference>
<dbReference type="AlphaFoldDB" id="A0A6G1FX46"/>
<dbReference type="GeneID" id="54423941"/>
<reference evidence="3" key="3">
    <citation type="submission" date="2025-04" db="UniProtKB">
        <authorList>
            <consortium name="RefSeq"/>
        </authorList>
    </citation>
    <scope>IDENTIFICATION</scope>
    <source>
        <strain evidence="3">CBS 781.70</strain>
    </source>
</reference>
<dbReference type="EMBL" id="ML975166">
    <property type="protein sequence ID" value="KAF1810318.1"/>
    <property type="molecule type" value="Genomic_DNA"/>
</dbReference>
<dbReference type="RefSeq" id="XP_033531949.1">
    <property type="nucleotide sequence ID" value="XM_033683371.1"/>
</dbReference>
<keyword evidence="2" id="KW-1185">Reference proteome</keyword>
<reference evidence="3" key="2">
    <citation type="submission" date="2020-04" db="EMBL/GenBank/DDBJ databases">
        <authorList>
            <consortium name="NCBI Genome Project"/>
        </authorList>
    </citation>
    <scope>NUCLEOTIDE SEQUENCE</scope>
    <source>
        <strain evidence="3">CBS 781.70</strain>
    </source>
</reference>
<organism evidence="1">
    <name type="scientific">Eremomyces bilateralis CBS 781.70</name>
    <dbReference type="NCBI Taxonomy" id="1392243"/>
    <lineage>
        <taxon>Eukaryota</taxon>
        <taxon>Fungi</taxon>
        <taxon>Dikarya</taxon>
        <taxon>Ascomycota</taxon>
        <taxon>Pezizomycotina</taxon>
        <taxon>Dothideomycetes</taxon>
        <taxon>Dothideomycetes incertae sedis</taxon>
        <taxon>Eremomycetales</taxon>
        <taxon>Eremomycetaceae</taxon>
        <taxon>Eremomyces</taxon>
    </lineage>
</organism>
<evidence type="ECO:0000313" key="3">
    <source>
        <dbReference type="RefSeq" id="XP_033531949.1"/>
    </source>
</evidence>
<evidence type="ECO:0000313" key="2">
    <source>
        <dbReference type="Proteomes" id="UP000504638"/>
    </source>
</evidence>
<evidence type="ECO:0000313" key="1">
    <source>
        <dbReference type="EMBL" id="KAF1810318.1"/>
    </source>
</evidence>
<gene>
    <name evidence="1 3" type="ORF">P152DRAFT_94740</name>
</gene>
<reference evidence="1 3" key="1">
    <citation type="submission" date="2020-01" db="EMBL/GenBank/DDBJ databases">
        <authorList>
            <consortium name="DOE Joint Genome Institute"/>
            <person name="Haridas S."/>
            <person name="Albert R."/>
            <person name="Binder M."/>
            <person name="Bloem J."/>
            <person name="Labutti K."/>
            <person name="Salamov A."/>
            <person name="Andreopoulos B."/>
            <person name="Baker S.E."/>
            <person name="Barry K."/>
            <person name="Bills G."/>
            <person name="Bluhm B.H."/>
            <person name="Cannon C."/>
            <person name="Castanera R."/>
            <person name="Culley D.E."/>
            <person name="Daum C."/>
            <person name="Ezra D."/>
            <person name="Gonzalez J.B."/>
            <person name="Henrissat B."/>
            <person name="Kuo A."/>
            <person name="Liang C."/>
            <person name="Lipzen A."/>
            <person name="Lutzoni F."/>
            <person name="Magnuson J."/>
            <person name="Mondo S."/>
            <person name="Nolan M."/>
            <person name="Ohm R."/>
            <person name="Pangilinan J."/>
            <person name="Park H.-J."/>
            <person name="Ramirez L."/>
            <person name="Alfaro M."/>
            <person name="Sun H."/>
            <person name="Tritt A."/>
            <person name="Yoshinaga Y."/>
            <person name="Zwiers L.-H."/>
            <person name="Turgeon B.G."/>
            <person name="Goodwin S.B."/>
            <person name="Spatafora J.W."/>
            <person name="Crous P.W."/>
            <person name="Grigoriev I.V."/>
        </authorList>
    </citation>
    <scope>NUCLEOTIDE SEQUENCE</scope>
    <source>
        <strain evidence="1 3">CBS 781.70</strain>
    </source>
</reference>